<keyword evidence="2" id="KW-1185">Reference proteome</keyword>
<protein>
    <submittedName>
        <fullName evidence="3">Uncharacterized protein LOC127751097 isoform X2</fullName>
    </submittedName>
</protein>
<dbReference type="RefSeq" id="XP_052130100.1">
    <property type="nucleotide sequence ID" value="XM_052274140.1"/>
</dbReference>
<dbReference type="Proteomes" id="UP000504606">
    <property type="component" value="Unplaced"/>
</dbReference>
<feature type="region of interest" description="Disordered" evidence="1">
    <location>
        <begin position="1"/>
        <end position="50"/>
    </location>
</feature>
<sequence>MHAPQHVPLAAAQGFEHDSHPPRQGRLFPNLPEGPAPSPRGRGFQGQGVPLELRGVPVQAAMTVEVEGRDGPIEMEGRSLTPQQLQHLEQLHQLQQMQPQDGSGPQILPIEVIEARAFQHPQDMQQPQGPPAPLPADTLRPPYQRTPIHAVPPQEEEPRPHYVQPRSVRSVDALLHREKRVRRCACDCNC</sequence>
<organism evidence="2 3">
    <name type="scientific">Frankliniella occidentalis</name>
    <name type="common">Western flower thrips</name>
    <name type="synonym">Euthrips occidentalis</name>
    <dbReference type="NCBI Taxonomy" id="133901"/>
    <lineage>
        <taxon>Eukaryota</taxon>
        <taxon>Metazoa</taxon>
        <taxon>Ecdysozoa</taxon>
        <taxon>Arthropoda</taxon>
        <taxon>Hexapoda</taxon>
        <taxon>Insecta</taxon>
        <taxon>Pterygota</taxon>
        <taxon>Neoptera</taxon>
        <taxon>Paraneoptera</taxon>
        <taxon>Thysanoptera</taxon>
        <taxon>Terebrantia</taxon>
        <taxon>Thripoidea</taxon>
        <taxon>Thripidae</taxon>
        <taxon>Frankliniella</taxon>
    </lineage>
</organism>
<evidence type="ECO:0000256" key="1">
    <source>
        <dbReference type="SAM" id="MobiDB-lite"/>
    </source>
</evidence>
<dbReference type="GeneID" id="127751097"/>
<gene>
    <name evidence="3" type="primary">LOC127751097</name>
</gene>
<dbReference type="AlphaFoldDB" id="A0A9C6X6J0"/>
<evidence type="ECO:0000313" key="2">
    <source>
        <dbReference type="Proteomes" id="UP000504606"/>
    </source>
</evidence>
<accession>A0A9C6X6J0</accession>
<feature type="region of interest" description="Disordered" evidence="1">
    <location>
        <begin position="121"/>
        <end position="167"/>
    </location>
</feature>
<reference evidence="3" key="1">
    <citation type="submission" date="2025-08" db="UniProtKB">
        <authorList>
            <consortium name="RefSeq"/>
        </authorList>
    </citation>
    <scope>IDENTIFICATION</scope>
    <source>
        <tissue evidence="3">Whole organism</tissue>
    </source>
</reference>
<evidence type="ECO:0000313" key="3">
    <source>
        <dbReference type="RefSeq" id="XP_052130100.1"/>
    </source>
</evidence>
<name>A0A9C6X6J0_FRAOC</name>
<proteinExistence type="predicted"/>